<dbReference type="SUPFAM" id="SSF48576">
    <property type="entry name" value="Terpenoid synthases"/>
    <property type="match status" value="1"/>
</dbReference>
<evidence type="ECO:0000256" key="2">
    <source>
        <dbReference type="ARBA" id="ARBA00006333"/>
    </source>
</evidence>
<dbReference type="InterPro" id="IPR008949">
    <property type="entry name" value="Isoprenoid_synthase_dom_sf"/>
</dbReference>
<dbReference type="GO" id="GO:0008299">
    <property type="term" value="P:isoprenoid biosynthetic process"/>
    <property type="evidence" value="ECO:0007669"/>
    <property type="project" value="UniProtKB-ARBA"/>
</dbReference>
<sequence>MAQIVSTSYDSSVSGLKGQTFHIPGLTPLFLSWKQGVNPYYERVRQFMDEQLAGLIKDEAVLRKMRMGDLALFTCCLLPEADYETLEIAALYTIWAFLWDDVVDGSEAEGKGSESEVRKAEQYRDASYPFVKFHLIGASKEEVEPPAPNPACGLFAEVASRLRLACRDEAQIVAFCASIKAYMEACVVEARCRVSGVLPSEEQFYEFRLQTSAVGMLLDLSGMLNRVRLPAEVMAMSEVRHLRTHANKIGIIINELFSFKKELKDAVPLNLIPIVMQYHNLDLASAASHIIGLLRAHARDFDHGASAFRSGVALQHGNDTAEQADRLIGVYQSLVTCVLTFSIQSPRYGVLRDRQKDGSFRITL</sequence>
<comment type="cofactor">
    <cofactor evidence="1 4">
        <name>Mg(2+)</name>
        <dbReference type="ChEBI" id="CHEBI:18420"/>
    </cofactor>
</comment>
<proteinExistence type="inferred from homology"/>
<keyword evidence="4" id="KW-0479">Metal-binding</keyword>
<evidence type="ECO:0000256" key="3">
    <source>
        <dbReference type="ARBA" id="ARBA00022842"/>
    </source>
</evidence>
<organism evidence="5 6">
    <name type="scientific">Podospora aff. communis PSN243</name>
    <dbReference type="NCBI Taxonomy" id="3040156"/>
    <lineage>
        <taxon>Eukaryota</taxon>
        <taxon>Fungi</taxon>
        <taxon>Dikarya</taxon>
        <taxon>Ascomycota</taxon>
        <taxon>Pezizomycotina</taxon>
        <taxon>Sordariomycetes</taxon>
        <taxon>Sordariomycetidae</taxon>
        <taxon>Sordariales</taxon>
        <taxon>Podosporaceae</taxon>
        <taxon>Podospora</taxon>
    </lineage>
</organism>
<dbReference type="SFLD" id="SFLDS00005">
    <property type="entry name" value="Isoprenoid_Synthase_Type_I"/>
    <property type="match status" value="1"/>
</dbReference>
<evidence type="ECO:0000256" key="1">
    <source>
        <dbReference type="ARBA" id="ARBA00001946"/>
    </source>
</evidence>
<dbReference type="Proteomes" id="UP001321760">
    <property type="component" value="Unassembled WGS sequence"/>
</dbReference>
<dbReference type="GO" id="GO:0046872">
    <property type="term" value="F:metal ion binding"/>
    <property type="evidence" value="ECO:0007669"/>
    <property type="project" value="UniProtKB-KW"/>
</dbReference>
<keyword evidence="4" id="KW-0456">Lyase</keyword>
<accession>A0AAV9GBG7</accession>
<name>A0AAV9GBG7_9PEZI</name>
<reference evidence="5" key="1">
    <citation type="journal article" date="2023" name="Mol. Phylogenet. Evol.">
        <title>Genome-scale phylogeny and comparative genomics of the fungal order Sordariales.</title>
        <authorList>
            <person name="Hensen N."/>
            <person name="Bonometti L."/>
            <person name="Westerberg I."/>
            <person name="Brannstrom I.O."/>
            <person name="Guillou S."/>
            <person name="Cros-Aarteil S."/>
            <person name="Calhoun S."/>
            <person name="Haridas S."/>
            <person name="Kuo A."/>
            <person name="Mondo S."/>
            <person name="Pangilinan J."/>
            <person name="Riley R."/>
            <person name="LaButti K."/>
            <person name="Andreopoulos B."/>
            <person name="Lipzen A."/>
            <person name="Chen C."/>
            <person name="Yan M."/>
            <person name="Daum C."/>
            <person name="Ng V."/>
            <person name="Clum A."/>
            <person name="Steindorff A."/>
            <person name="Ohm R.A."/>
            <person name="Martin F."/>
            <person name="Silar P."/>
            <person name="Natvig D.O."/>
            <person name="Lalanne C."/>
            <person name="Gautier V."/>
            <person name="Ament-Velasquez S.L."/>
            <person name="Kruys A."/>
            <person name="Hutchinson M.I."/>
            <person name="Powell A.J."/>
            <person name="Barry K."/>
            <person name="Miller A.N."/>
            <person name="Grigoriev I.V."/>
            <person name="Debuchy R."/>
            <person name="Gladieux P."/>
            <person name="Hiltunen Thoren M."/>
            <person name="Johannesson H."/>
        </authorList>
    </citation>
    <scope>NUCLEOTIDE SEQUENCE</scope>
    <source>
        <strain evidence="5">PSN243</strain>
    </source>
</reference>
<dbReference type="Pfam" id="PF19086">
    <property type="entry name" value="Terpene_syn_C_2"/>
    <property type="match status" value="1"/>
</dbReference>
<dbReference type="EMBL" id="MU865974">
    <property type="protein sequence ID" value="KAK4444665.1"/>
    <property type="molecule type" value="Genomic_DNA"/>
</dbReference>
<keyword evidence="3 4" id="KW-0460">Magnesium</keyword>
<keyword evidence="6" id="KW-1185">Reference proteome</keyword>
<dbReference type="GO" id="GO:0010333">
    <property type="term" value="F:terpene synthase activity"/>
    <property type="evidence" value="ECO:0007669"/>
    <property type="project" value="InterPro"/>
</dbReference>
<comment type="similarity">
    <text evidence="2 4">Belongs to the terpene synthase family.</text>
</comment>
<dbReference type="PANTHER" id="PTHR35201:SF4">
    <property type="entry name" value="BETA-PINACENE SYNTHASE-RELATED"/>
    <property type="match status" value="1"/>
</dbReference>
<dbReference type="PANTHER" id="PTHR35201">
    <property type="entry name" value="TERPENE SYNTHASE"/>
    <property type="match status" value="1"/>
</dbReference>
<evidence type="ECO:0000313" key="5">
    <source>
        <dbReference type="EMBL" id="KAK4444665.1"/>
    </source>
</evidence>
<dbReference type="EC" id="4.2.3.-" evidence="4"/>
<dbReference type="Gene3D" id="1.10.600.10">
    <property type="entry name" value="Farnesyl Diphosphate Synthase"/>
    <property type="match status" value="1"/>
</dbReference>
<dbReference type="AlphaFoldDB" id="A0AAV9GBG7"/>
<reference evidence="5" key="2">
    <citation type="submission" date="2023-05" db="EMBL/GenBank/DDBJ databases">
        <authorList>
            <consortium name="Lawrence Berkeley National Laboratory"/>
            <person name="Steindorff A."/>
            <person name="Hensen N."/>
            <person name="Bonometti L."/>
            <person name="Westerberg I."/>
            <person name="Brannstrom I.O."/>
            <person name="Guillou S."/>
            <person name="Cros-Aarteil S."/>
            <person name="Calhoun S."/>
            <person name="Haridas S."/>
            <person name="Kuo A."/>
            <person name="Mondo S."/>
            <person name="Pangilinan J."/>
            <person name="Riley R."/>
            <person name="Labutti K."/>
            <person name="Andreopoulos B."/>
            <person name="Lipzen A."/>
            <person name="Chen C."/>
            <person name="Yanf M."/>
            <person name="Daum C."/>
            <person name="Ng V."/>
            <person name="Clum A."/>
            <person name="Ohm R."/>
            <person name="Martin F."/>
            <person name="Silar P."/>
            <person name="Natvig D."/>
            <person name="Lalanne C."/>
            <person name="Gautier V."/>
            <person name="Ament-Velasquez S.L."/>
            <person name="Kruys A."/>
            <person name="Hutchinson M.I."/>
            <person name="Powell A.J."/>
            <person name="Barry K."/>
            <person name="Miller A.N."/>
            <person name="Grigoriev I.V."/>
            <person name="Debuchy R."/>
            <person name="Gladieux P."/>
            <person name="Thoren M.H."/>
            <person name="Johannesson H."/>
        </authorList>
    </citation>
    <scope>NUCLEOTIDE SEQUENCE</scope>
    <source>
        <strain evidence="5">PSN243</strain>
    </source>
</reference>
<gene>
    <name evidence="5" type="ORF">QBC34DRAFT_308523</name>
</gene>
<evidence type="ECO:0000256" key="4">
    <source>
        <dbReference type="RuleBase" id="RU366034"/>
    </source>
</evidence>
<comment type="caution">
    <text evidence="5">The sequence shown here is derived from an EMBL/GenBank/DDBJ whole genome shotgun (WGS) entry which is preliminary data.</text>
</comment>
<dbReference type="SFLD" id="SFLDG01020">
    <property type="entry name" value="Terpene_Cyclase_Like_2"/>
    <property type="match status" value="1"/>
</dbReference>
<dbReference type="InterPro" id="IPR034686">
    <property type="entry name" value="Terpene_cyclase-like_2"/>
</dbReference>
<protein>
    <recommendedName>
        <fullName evidence="4">Terpene synthase</fullName>
        <ecNumber evidence="4">4.2.3.-</ecNumber>
    </recommendedName>
</protein>
<evidence type="ECO:0000313" key="6">
    <source>
        <dbReference type="Proteomes" id="UP001321760"/>
    </source>
</evidence>